<evidence type="ECO:0000313" key="1">
    <source>
        <dbReference type="EMBL" id="KAA6316065.1"/>
    </source>
</evidence>
<protein>
    <submittedName>
        <fullName evidence="1">Uncharacterized protein</fullName>
    </submittedName>
</protein>
<proteinExistence type="predicted"/>
<accession>A0A5J4Q2Q7</accession>
<comment type="caution">
    <text evidence="1">The sequence shown here is derived from an EMBL/GenBank/DDBJ whole genome shotgun (WGS) entry which is preliminary data.</text>
</comment>
<dbReference type="EMBL" id="SNRY01005015">
    <property type="protein sequence ID" value="KAA6316065.1"/>
    <property type="molecule type" value="Genomic_DNA"/>
</dbReference>
<dbReference type="Pfam" id="PF21983">
    <property type="entry name" value="NikA-like"/>
    <property type="match status" value="1"/>
</dbReference>
<dbReference type="AlphaFoldDB" id="A0A5J4Q2Q7"/>
<gene>
    <name evidence="1" type="ORF">EZS27_033572</name>
</gene>
<organism evidence="1">
    <name type="scientific">termite gut metagenome</name>
    <dbReference type="NCBI Taxonomy" id="433724"/>
    <lineage>
        <taxon>unclassified sequences</taxon>
        <taxon>metagenomes</taxon>
        <taxon>organismal metagenomes</taxon>
    </lineage>
</organism>
<dbReference type="InterPro" id="IPR053842">
    <property type="entry name" value="NikA-like"/>
</dbReference>
<name>A0A5J4Q2Q7_9ZZZZ</name>
<reference evidence="1" key="1">
    <citation type="submission" date="2019-03" db="EMBL/GenBank/DDBJ databases">
        <title>Single cell metagenomics reveals metabolic interactions within the superorganism composed of flagellate Streblomastix strix and complex community of Bacteroidetes bacteria on its surface.</title>
        <authorList>
            <person name="Treitli S.C."/>
            <person name="Kolisko M."/>
            <person name="Husnik F."/>
            <person name="Keeling P."/>
            <person name="Hampl V."/>
        </authorList>
    </citation>
    <scope>NUCLEOTIDE SEQUENCE</scope>
    <source>
        <strain evidence="1">STM</strain>
    </source>
</reference>
<sequence>MMKDKKGGRPKLSPAEKLKYRIPVRLCTQDFYDLKAKAKTVGMSSTELARLAITGCRIRQRLSLEQMDCIRKLSGMSNNLNQIAKRANTEGYINARNEYLYLADKIDNVINLLEDDSKNS</sequence>